<dbReference type="SUPFAM" id="SSF51445">
    <property type="entry name" value="(Trans)glycosidases"/>
    <property type="match status" value="1"/>
</dbReference>
<evidence type="ECO:0000256" key="7">
    <source>
        <dbReference type="RuleBase" id="RU004453"/>
    </source>
</evidence>
<evidence type="ECO:0000256" key="5">
    <source>
        <dbReference type="ARBA" id="ARBA00023295"/>
    </source>
</evidence>
<keyword evidence="4" id="KW-0146">Chitin degradation</keyword>
<evidence type="ECO:0000313" key="10">
    <source>
        <dbReference type="Proteomes" id="UP001629536"/>
    </source>
</evidence>
<keyword evidence="5 6" id="KW-0326">Glycosidase</keyword>
<keyword evidence="4" id="KW-0624">Polysaccharide degradation</keyword>
<comment type="caution">
    <text evidence="9">The sequence shown here is derived from an EMBL/GenBank/DDBJ whole genome shotgun (WGS) entry which is preliminary data.</text>
</comment>
<name>A0ABW9F8P6_9FIRM</name>
<evidence type="ECO:0000256" key="6">
    <source>
        <dbReference type="RuleBase" id="RU000489"/>
    </source>
</evidence>
<sequence length="338" mass="39047">MKEKIAYAGIRILDKITEKHAKIFTRINLAFATLKDGKVIIKDEENIKYLEKIRKFNPNIKLVLSIGGAGAFGFSDMAMTKETRKIFLDSMLEVIKKYKLDGIDLDWEFPCADWGGDFSPKDKENFTTLLKEMRENLDSIGDKKYILSIAAGVGQWFIDTTEVSIYHKYLDDIMLMTYDLRGFGQEITGHHTALNTKKDDIFRMSARDGVKLLENQGVPKEKIVIGFAQYSRYWEGVENINKGLLQKAKPNGGDYYFSYPELNMEVIENPKFESFWDDEAKVPWSYSKDGIFVTYDNAKSVEEKAKFVLEENLKGLMFWQYVDWNENPLLEAMNKILS</sequence>
<dbReference type="PROSITE" id="PS01095">
    <property type="entry name" value="GH18_1"/>
    <property type="match status" value="1"/>
</dbReference>
<keyword evidence="3 6" id="KW-0378">Hydrolase</keyword>
<dbReference type="PANTHER" id="PTHR11177:SF317">
    <property type="entry name" value="CHITINASE 12-RELATED"/>
    <property type="match status" value="1"/>
</dbReference>
<dbReference type="Pfam" id="PF00704">
    <property type="entry name" value="Glyco_hydro_18"/>
    <property type="match status" value="1"/>
</dbReference>
<dbReference type="Gene3D" id="3.10.50.10">
    <property type="match status" value="1"/>
</dbReference>
<feature type="domain" description="GH18" evidence="8">
    <location>
        <begin position="2"/>
        <end position="338"/>
    </location>
</feature>
<dbReference type="InterPro" id="IPR050314">
    <property type="entry name" value="Glycosyl_Hydrlase_18"/>
</dbReference>
<dbReference type="InterPro" id="IPR011583">
    <property type="entry name" value="Chitinase_II/V-like_cat"/>
</dbReference>
<dbReference type="SUPFAM" id="SSF54556">
    <property type="entry name" value="Chitinase insertion domain"/>
    <property type="match status" value="1"/>
</dbReference>
<comment type="similarity">
    <text evidence="7">Belongs to the glycosyl hydrolase 18 family.</text>
</comment>
<evidence type="ECO:0000256" key="4">
    <source>
        <dbReference type="ARBA" id="ARBA00023024"/>
    </source>
</evidence>
<dbReference type="InterPro" id="IPR001579">
    <property type="entry name" value="Glyco_hydro_18_chit_AS"/>
</dbReference>
<dbReference type="RefSeq" id="WP_408127013.1">
    <property type="nucleotide sequence ID" value="NZ_JBFNFH010000027.1"/>
</dbReference>
<evidence type="ECO:0000256" key="3">
    <source>
        <dbReference type="ARBA" id="ARBA00022801"/>
    </source>
</evidence>
<dbReference type="EMBL" id="JBFNFH010000027">
    <property type="protein sequence ID" value="MFM1525662.1"/>
    <property type="molecule type" value="Genomic_DNA"/>
</dbReference>
<gene>
    <name evidence="9" type="ORF">ABGF40_08330</name>
</gene>
<dbReference type="GO" id="GO:0016787">
    <property type="term" value="F:hydrolase activity"/>
    <property type="evidence" value="ECO:0007669"/>
    <property type="project" value="UniProtKB-KW"/>
</dbReference>
<dbReference type="InterPro" id="IPR029070">
    <property type="entry name" value="Chitinase_insertion_sf"/>
</dbReference>
<dbReference type="EC" id="3.2.1.14" evidence="2"/>
<organism evidence="9 10">
    <name type="scientific">Helcococcus bovis</name>
    <dbReference type="NCBI Taxonomy" id="3153252"/>
    <lineage>
        <taxon>Bacteria</taxon>
        <taxon>Bacillati</taxon>
        <taxon>Bacillota</taxon>
        <taxon>Tissierellia</taxon>
        <taxon>Tissierellales</taxon>
        <taxon>Peptoniphilaceae</taxon>
        <taxon>Helcococcus</taxon>
    </lineage>
</organism>
<dbReference type="InterPro" id="IPR017853">
    <property type="entry name" value="GH"/>
</dbReference>
<dbReference type="PANTHER" id="PTHR11177">
    <property type="entry name" value="CHITINASE"/>
    <property type="match status" value="1"/>
</dbReference>
<dbReference type="Gene3D" id="3.20.20.80">
    <property type="entry name" value="Glycosidases"/>
    <property type="match status" value="1"/>
</dbReference>
<evidence type="ECO:0000313" key="9">
    <source>
        <dbReference type="EMBL" id="MFM1525662.1"/>
    </source>
</evidence>
<accession>A0ABW9F8P6</accession>
<evidence type="ECO:0000259" key="8">
    <source>
        <dbReference type="PROSITE" id="PS51910"/>
    </source>
</evidence>
<proteinExistence type="inferred from homology"/>
<dbReference type="PROSITE" id="PS51910">
    <property type="entry name" value="GH18_2"/>
    <property type="match status" value="1"/>
</dbReference>
<dbReference type="Proteomes" id="UP001629536">
    <property type="component" value="Unassembled WGS sequence"/>
</dbReference>
<dbReference type="InterPro" id="IPR001223">
    <property type="entry name" value="Glyco_hydro18_cat"/>
</dbReference>
<keyword evidence="10" id="KW-1185">Reference proteome</keyword>
<evidence type="ECO:0000256" key="2">
    <source>
        <dbReference type="ARBA" id="ARBA00012729"/>
    </source>
</evidence>
<reference evidence="9 10" key="1">
    <citation type="journal article" date="2024" name="Front. Microbiol.">
        <title>Pangenomic and biochemical analyses of Helcococcus ovis reveal widespread tetracycline resistance and a novel bacterial species, Helcococcus bovis.</title>
        <authorList>
            <person name="Cunha F."/>
            <person name="Zhai Y."/>
            <person name="Casaro S."/>
            <person name="Jones K.L."/>
            <person name="Hernandez M."/>
            <person name="Bisinotto R.S."/>
            <person name="Kariyawasam S."/>
            <person name="Brown M.B."/>
            <person name="Phillips A."/>
            <person name="Jeong K.C."/>
            <person name="Galvao K.N."/>
        </authorList>
    </citation>
    <scope>NUCLEOTIDE SEQUENCE [LARGE SCALE GENOMIC DNA]</scope>
    <source>
        <strain evidence="9 10">KG197</strain>
    </source>
</reference>
<evidence type="ECO:0000256" key="1">
    <source>
        <dbReference type="ARBA" id="ARBA00000822"/>
    </source>
</evidence>
<comment type="catalytic activity">
    <reaction evidence="1">
        <text>Random endo-hydrolysis of N-acetyl-beta-D-glucosaminide (1-&gt;4)-beta-linkages in chitin and chitodextrins.</text>
        <dbReference type="EC" id="3.2.1.14"/>
    </reaction>
</comment>
<dbReference type="SMART" id="SM00636">
    <property type="entry name" value="Glyco_18"/>
    <property type="match status" value="1"/>
</dbReference>
<keyword evidence="4" id="KW-0119">Carbohydrate metabolism</keyword>
<protein>
    <recommendedName>
        <fullName evidence="2">chitinase</fullName>
        <ecNumber evidence="2">3.2.1.14</ecNumber>
    </recommendedName>
</protein>